<organism evidence="7 8">
    <name type="scientific">Nocardia niwae</name>
    <dbReference type="NCBI Taxonomy" id="626084"/>
    <lineage>
        <taxon>Bacteria</taxon>
        <taxon>Bacillati</taxon>
        <taxon>Actinomycetota</taxon>
        <taxon>Actinomycetes</taxon>
        <taxon>Mycobacteriales</taxon>
        <taxon>Nocardiaceae</taxon>
        <taxon>Nocardia</taxon>
    </lineage>
</organism>
<gene>
    <name evidence="7" type="ORF">ABZ507_11315</name>
</gene>
<feature type="transmembrane region" description="Helical" evidence="6">
    <location>
        <begin position="174"/>
        <end position="192"/>
    </location>
</feature>
<evidence type="ECO:0000313" key="7">
    <source>
        <dbReference type="EMBL" id="MEU2122406.1"/>
    </source>
</evidence>
<reference evidence="7 8" key="1">
    <citation type="submission" date="2024-06" db="EMBL/GenBank/DDBJ databases">
        <title>The Natural Products Discovery Center: Release of the First 8490 Sequenced Strains for Exploring Actinobacteria Biosynthetic Diversity.</title>
        <authorList>
            <person name="Kalkreuter E."/>
            <person name="Kautsar S.A."/>
            <person name="Yang D."/>
            <person name="Bader C.D."/>
            <person name="Teijaro C.N."/>
            <person name="Fluegel L."/>
            <person name="Davis C.M."/>
            <person name="Simpson J.R."/>
            <person name="Lauterbach L."/>
            <person name="Steele A.D."/>
            <person name="Gui C."/>
            <person name="Meng S."/>
            <person name="Li G."/>
            <person name="Viehrig K."/>
            <person name="Ye F."/>
            <person name="Su P."/>
            <person name="Kiefer A.F."/>
            <person name="Nichols A."/>
            <person name="Cepeda A.J."/>
            <person name="Yan W."/>
            <person name="Fan B."/>
            <person name="Jiang Y."/>
            <person name="Adhikari A."/>
            <person name="Zheng C.-J."/>
            <person name="Schuster L."/>
            <person name="Cowan T.M."/>
            <person name="Smanski M.J."/>
            <person name="Chevrette M.G."/>
            <person name="De Carvalho L.P.S."/>
            <person name="Shen B."/>
        </authorList>
    </citation>
    <scope>NUCLEOTIDE SEQUENCE [LARGE SCALE GENOMIC DNA]</scope>
    <source>
        <strain evidence="7 8">NPDC019434</strain>
    </source>
</reference>
<feature type="transmembrane region" description="Helical" evidence="6">
    <location>
        <begin position="222"/>
        <end position="245"/>
    </location>
</feature>
<dbReference type="PANTHER" id="PTHR23513">
    <property type="entry name" value="INTEGRAL MEMBRANE EFFLUX PROTEIN-RELATED"/>
    <property type="match status" value="1"/>
</dbReference>
<feature type="transmembrane region" description="Helical" evidence="6">
    <location>
        <begin position="79"/>
        <end position="99"/>
    </location>
</feature>
<comment type="caution">
    <text evidence="7">The sequence shown here is derived from an EMBL/GenBank/DDBJ whole genome shotgun (WGS) entry which is preliminary data.</text>
</comment>
<dbReference type="InterPro" id="IPR011701">
    <property type="entry name" value="MFS"/>
</dbReference>
<dbReference type="RefSeq" id="WP_357804021.1">
    <property type="nucleotide sequence ID" value="NZ_JBEYBM010000007.1"/>
</dbReference>
<evidence type="ECO:0000256" key="3">
    <source>
        <dbReference type="ARBA" id="ARBA00022692"/>
    </source>
</evidence>
<dbReference type="SUPFAM" id="SSF103473">
    <property type="entry name" value="MFS general substrate transporter"/>
    <property type="match status" value="1"/>
</dbReference>
<protein>
    <submittedName>
        <fullName evidence="7">MFS transporter</fullName>
    </submittedName>
</protein>
<dbReference type="InterPro" id="IPR036259">
    <property type="entry name" value="MFS_trans_sf"/>
</dbReference>
<evidence type="ECO:0000256" key="2">
    <source>
        <dbReference type="ARBA" id="ARBA00022475"/>
    </source>
</evidence>
<comment type="subcellular location">
    <subcellularLocation>
        <location evidence="1">Cell membrane</location>
        <topology evidence="1">Multi-pass membrane protein</topology>
    </subcellularLocation>
</comment>
<feature type="transmembrane region" description="Helical" evidence="6">
    <location>
        <begin position="49"/>
        <end position="67"/>
    </location>
</feature>
<keyword evidence="8" id="KW-1185">Reference proteome</keyword>
<sequence>MSVLMDRLRISEKSLSWFLTARGVSVFGDGMTSAALAFAVLARGTAADLAAIIFARTFAMFLFALIGGSIGDRYSRIRVMVAADIVSASCVAVSAVLLMQDDLNLVALCVLYFIYGIALSFFRPSLGGIIPLLLVEQANLKAANAAHNFIYYLCITVGPAAGGVLATVLAPVDVLFIDCCTFLASALLLAGVRLRDVEPEEGPGSLWSGVVHGIKFVFATRWLLAMICVGAGAQFVSQGIVVTIGPAVLETVSGGKIVWAASISAAGIGALIGAPVAARLNFVNAYRTSCLASLLGVPPIVLLGVPALPIAIVVSFGVSGLAACVAETFRETLIQRVIPMGYLSRVSSVEWVVESSLRMLGIASAPVLWSILGTTALFVCSGVLLMVLLIGAALIEYSGFLEVPRLPAEA</sequence>
<dbReference type="EMBL" id="JBEYBR010000022">
    <property type="protein sequence ID" value="MEU2122406.1"/>
    <property type="molecule type" value="Genomic_DNA"/>
</dbReference>
<feature type="transmembrane region" description="Helical" evidence="6">
    <location>
        <begin position="290"/>
        <end position="312"/>
    </location>
</feature>
<feature type="transmembrane region" description="Helical" evidence="6">
    <location>
        <begin position="257"/>
        <end position="278"/>
    </location>
</feature>
<evidence type="ECO:0000256" key="5">
    <source>
        <dbReference type="ARBA" id="ARBA00023136"/>
    </source>
</evidence>
<keyword evidence="4 6" id="KW-1133">Transmembrane helix</keyword>
<evidence type="ECO:0000256" key="4">
    <source>
        <dbReference type="ARBA" id="ARBA00022989"/>
    </source>
</evidence>
<evidence type="ECO:0000256" key="1">
    <source>
        <dbReference type="ARBA" id="ARBA00004651"/>
    </source>
</evidence>
<dbReference type="Proteomes" id="UP001550535">
    <property type="component" value="Unassembled WGS sequence"/>
</dbReference>
<dbReference type="PANTHER" id="PTHR23513:SF11">
    <property type="entry name" value="STAPHYLOFERRIN A TRANSPORTER"/>
    <property type="match status" value="1"/>
</dbReference>
<name>A0ABV2X962_9NOCA</name>
<accession>A0ABV2X962</accession>
<keyword evidence="3 6" id="KW-0812">Transmembrane</keyword>
<proteinExistence type="predicted"/>
<keyword evidence="5 6" id="KW-0472">Membrane</keyword>
<feature type="transmembrane region" description="Helical" evidence="6">
    <location>
        <begin position="367"/>
        <end position="395"/>
    </location>
</feature>
<keyword evidence="2" id="KW-1003">Cell membrane</keyword>
<dbReference type="Pfam" id="PF07690">
    <property type="entry name" value="MFS_1"/>
    <property type="match status" value="1"/>
</dbReference>
<feature type="transmembrane region" description="Helical" evidence="6">
    <location>
        <begin position="149"/>
        <end position="168"/>
    </location>
</feature>
<dbReference type="CDD" id="cd06173">
    <property type="entry name" value="MFS_MefA_like"/>
    <property type="match status" value="1"/>
</dbReference>
<evidence type="ECO:0000256" key="6">
    <source>
        <dbReference type="SAM" id="Phobius"/>
    </source>
</evidence>
<dbReference type="Gene3D" id="1.20.1250.20">
    <property type="entry name" value="MFS general substrate transporter like domains"/>
    <property type="match status" value="1"/>
</dbReference>
<evidence type="ECO:0000313" key="8">
    <source>
        <dbReference type="Proteomes" id="UP001550535"/>
    </source>
</evidence>